<evidence type="ECO:0000313" key="3">
    <source>
        <dbReference type="EMBL" id="RBP39062.1"/>
    </source>
</evidence>
<dbReference type="Gene3D" id="2.40.180.10">
    <property type="entry name" value="Catalase core domain"/>
    <property type="match status" value="1"/>
</dbReference>
<evidence type="ECO:0000313" key="4">
    <source>
        <dbReference type="Proteomes" id="UP000253426"/>
    </source>
</evidence>
<reference evidence="3 4" key="1">
    <citation type="submission" date="2018-06" db="EMBL/GenBank/DDBJ databases">
        <title>Genomic Encyclopedia of Type Strains, Phase IV (KMG-IV): sequencing the most valuable type-strain genomes for metagenomic binning, comparative biology and taxonomic classification.</title>
        <authorList>
            <person name="Goeker M."/>
        </authorList>
    </citation>
    <scope>NUCLEOTIDE SEQUENCE [LARGE SCALE GENOMIC DNA]</scope>
    <source>
        <strain evidence="3 4">DSM 25532</strain>
    </source>
</reference>
<dbReference type="GO" id="GO:0020037">
    <property type="term" value="F:heme binding"/>
    <property type="evidence" value="ECO:0007669"/>
    <property type="project" value="InterPro"/>
</dbReference>
<dbReference type="EMBL" id="QNRR01000010">
    <property type="protein sequence ID" value="RBP39062.1"/>
    <property type="molecule type" value="Genomic_DNA"/>
</dbReference>
<protein>
    <submittedName>
        <fullName evidence="3">Catalase</fullName>
    </submittedName>
</protein>
<dbReference type="Pfam" id="PF00199">
    <property type="entry name" value="Catalase"/>
    <property type="match status" value="1"/>
</dbReference>
<dbReference type="InterPro" id="IPR011614">
    <property type="entry name" value="Catalase_core"/>
</dbReference>
<name>A0A366H9X5_9BACT</name>
<dbReference type="Gene3D" id="4.10.91.20">
    <property type="match status" value="1"/>
</dbReference>
<comment type="caution">
    <text evidence="3">The sequence shown here is derived from an EMBL/GenBank/DDBJ whole genome shotgun (WGS) entry which is preliminary data.</text>
</comment>
<sequence>MNTRLPEDPSTELAISSHGPVLMQDFGLIEKMAHFARERIYAQAGNLFRRMTSEARQRLFGNVARLMGSVPRETQMRAICHFYRADVNYGIGAANALGINIEQEMSKMAAASA</sequence>
<dbReference type="GO" id="GO:0004096">
    <property type="term" value="F:catalase activity"/>
    <property type="evidence" value="ECO:0007669"/>
    <property type="project" value="InterPro"/>
</dbReference>
<dbReference type="InterPro" id="IPR010582">
    <property type="entry name" value="Catalase_immune_responsive"/>
</dbReference>
<dbReference type="AlphaFoldDB" id="A0A366H9X5"/>
<dbReference type="InterPro" id="IPR020835">
    <property type="entry name" value="Catalase_sf"/>
</dbReference>
<keyword evidence="4" id="KW-1185">Reference proteome</keyword>
<dbReference type="Proteomes" id="UP000253426">
    <property type="component" value="Unassembled WGS sequence"/>
</dbReference>
<dbReference type="SUPFAM" id="SSF56634">
    <property type="entry name" value="Heme-dependent catalase-like"/>
    <property type="match status" value="2"/>
</dbReference>
<feature type="domain" description="Catalase immune-responsive" evidence="2">
    <location>
        <begin position="41"/>
        <end position="97"/>
    </location>
</feature>
<dbReference type="Pfam" id="PF06628">
    <property type="entry name" value="Catalase-rel"/>
    <property type="match status" value="1"/>
</dbReference>
<evidence type="ECO:0000259" key="1">
    <source>
        <dbReference type="Pfam" id="PF00199"/>
    </source>
</evidence>
<dbReference type="RefSeq" id="WP_113960828.1">
    <property type="nucleotide sequence ID" value="NZ_QNRR01000010.1"/>
</dbReference>
<feature type="domain" description="Catalase core" evidence="1">
    <location>
        <begin position="8"/>
        <end position="40"/>
    </location>
</feature>
<evidence type="ECO:0000259" key="2">
    <source>
        <dbReference type="Pfam" id="PF06628"/>
    </source>
</evidence>
<accession>A0A366H9X5</accession>
<proteinExistence type="predicted"/>
<dbReference type="OrthoDB" id="9760293at2"/>
<organism evidence="3 4">
    <name type="scientific">Roseimicrobium gellanilyticum</name>
    <dbReference type="NCBI Taxonomy" id="748857"/>
    <lineage>
        <taxon>Bacteria</taxon>
        <taxon>Pseudomonadati</taxon>
        <taxon>Verrucomicrobiota</taxon>
        <taxon>Verrucomicrobiia</taxon>
        <taxon>Verrucomicrobiales</taxon>
        <taxon>Verrucomicrobiaceae</taxon>
        <taxon>Roseimicrobium</taxon>
    </lineage>
</organism>
<gene>
    <name evidence="3" type="ORF">DES53_11086</name>
</gene>